<sequence>MEDGNGSSRAALKRKKLKKKKRKQQHQPLVAPAPSTKKKKKQKQQPGPSPPPPAVESSNDALQIVQGEDVAPDAINNAMKSRTQEDGDSNGRRLLRALLAPVGARCFYEETFERRGLLVRGRGSNYLSGWCSTEDVFRALEQPATSGVDVDVTRYDPSSEKRKTLSDGIISATWARQQLDQGATIRLRQPQDRLTKVQALCRALEGEFGSTIGANAYLTAKDGAQGFAAHWDDVDVFILQLEGRKRWRVGACADDVYKLPRVSSEDFDEEALRRLCPHLSEIVLEPGDVLYLPRGFIHSAVTEGLENSLHLTLSCHRANSWADLLEAALPSALSEAIASDPKMRESLPRDCLHYMGVAHALESSDDEAADESDDDASLTEVASVRYDPEIPRSRSLQKKRRQRFAERCAGHCKDILARLLTNLDATCDDRSVAFVAERLPPLAPEKGDPATITATTRVHCVERRDARLVPGEAGVLLYHALDNATSHRGRPVACLEFEEEDAPALEALLASHAARPVLVRDLPHSSDADRIAVAASLVAEGLLVVSASGHEAESSDSDG</sequence>
<evidence type="ECO:0000259" key="14">
    <source>
        <dbReference type="PROSITE" id="PS51184"/>
    </source>
</evidence>
<proteinExistence type="inferred from homology"/>
<keyword evidence="11 12" id="KW-0539">Nucleus</keyword>
<dbReference type="GO" id="GO:0032453">
    <property type="term" value="F:histone H3K4 demethylase activity"/>
    <property type="evidence" value="ECO:0007669"/>
    <property type="project" value="TreeGrafter"/>
</dbReference>
<dbReference type="GO" id="GO:0005506">
    <property type="term" value="F:iron ion binding"/>
    <property type="evidence" value="ECO:0007669"/>
    <property type="project" value="UniProtKB-UniRule"/>
</dbReference>
<dbReference type="InterPro" id="IPR039994">
    <property type="entry name" value="NO66-like"/>
</dbReference>
<keyword evidence="3" id="KW-0678">Repressor</keyword>
<comment type="caution">
    <text evidence="15">The sequence shown here is derived from an EMBL/GenBank/DDBJ whole genome shotgun (WGS) entry which is preliminary data.</text>
</comment>
<evidence type="ECO:0000256" key="5">
    <source>
        <dbReference type="ARBA" id="ARBA00022853"/>
    </source>
</evidence>
<evidence type="ECO:0000256" key="6">
    <source>
        <dbReference type="ARBA" id="ARBA00022964"/>
    </source>
</evidence>
<comment type="function">
    <text evidence="12">Oxygenase that can act as both a histone lysine demethylase and a ribosomal histidine hydroxylase.</text>
</comment>
<evidence type="ECO:0000256" key="2">
    <source>
        <dbReference type="ARBA" id="ARBA00010309"/>
    </source>
</evidence>
<dbReference type="InterPro" id="IPR003347">
    <property type="entry name" value="JmjC_dom"/>
</dbReference>
<evidence type="ECO:0000256" key="9">
    <source>
        <dbReference type="ARBA" id="ARBA00023015"/>
    </source>
</evidence>
<protein>
    <recommendedName>
        <fullName evidence="12">Bifunctional lysine-specific demethylase and histidyl-hydroxylase</fullName>
        <ecNumber evidence="12">1.14.11.-</ecNumber>
    </recommendedName>
</protein>
<evidence type="ECO:0000256" key="4">
    <source>
        <dbReference type="ARBA" id="ARBA00022723"/>
    </source>
</evidence>
<evidence type="ECO:0000256" key="11">
    <source>
        <dbReference type="ARBA" id="ARBA00023242"/>
    </source>
</evidence>
<keyword evidence="6 12" id="KW-0223">Dioxygenase</keyword>
<evidence type="ECO:0000256" key="1">
    <source>
        <dbReference type="ARBA" id="ARBA00004123"/>
    </source>
</evidence>
<dbReference type="AlphaFoldDB" id="A0A8J2X639"/>
<dbReference type="SUPFAM" id="SSF51197">
    <property type="entry name" value="Clavaminate synthase-like"/>
    <property type="match status" value="1"/>
</dbReference>
<dbReference type="EMBL" id="CAKKNE010000005">
    <property type="protein sequence ID" value="CAH0377227.1"/>
    <property type="molecule type" value="Genomic_DNA"/>
</dbReference>
<comment type="cofactor">
    <cofactor evidence="12">
        <name>Fe(2+)</name>
        <dbReference type="ChEBI" id="CHEBI:29033"/>
    </cofactor>
    <text evidence="12">Binds 1 Fe(2+) ion per subunit.</text>
</comment>
<evidence type="ECO:0000313" key="16">
    <source>
        <dbReference type="Proteomes" id="UP000789595"/>
    </source>
</evidence>
<evidence type="ECO:0000256" key="3">
    <source>
        <dbReference type="ARBA" id="ARBA00022491"/>
    </source>
</evidence>
<evidence type="ECO:0000313" key="15">
    <source>
        <dbReference type="EMBL" id="CAH0377227.1"/>
    </source>
</evidence>
<organism evidence="15 16">
    <name type="scientific">Pelagomonas calceolata</name>
    <dbReference type="NCBI Taxonomy" id="35677"/>
    <lineage>
        <taxon>Eukaryota</taxon>
        <taxon>Sar</taxon>
        <taxon>Stramenopiles</taxon>
        <taxon>Ochrophyta</taxon>
        <taxon>Pelagophyceae</taxon>
        <taxon>Pelagomonadales</taxon>
        <taxon>Pelagomonadaceae</taxon>
        <taxon>Pelagomonas</taxon>
    </lineage>
</organism>
<dbReference type="EC" id="1.14.11.-" evidence="12"/>
<accession>A0A8J2X639</accession>
<keyword evidence="10 12" id="KW-0804">Transcription</keyword>
<evidence type="ECO:0000256" key="8">
    <source>
        <dbReference type="ARBA" id="ARBA00023004"/>
    </source>
</evidence>
<gene>
    <name evidence="15" type="ORF">PECAL_5P17990</name>
</gene>
<dbReference type="PROSITE" id="PS51184">
    <property type="entry name" value="JMJC"/>
    <property type="match status" value="1"/>
</dbReference>
<dbReference type="Gene3D" id="2.60.120.650">
    <property type="entry name" value="Cupin"/>
    <property type="match status" value="1"/>
</dbReference>
<evidence type="ECO:0000256" key="10">
    <source>
        <dbReference type="ARBA" id="ARBA00023163"/>
    </source>
</evidence>
<keyword evidence="8 12" id="KW-0408">Iron</keyword>
<dbReference type="Proteomes" id="UP000789595">
    <property type="component" value="Unassembled WGS sequence"/>
</dbReference>
<dbReference type="Gene3D" id="1.10.10.1500">
    <property type="entry name" value="JmjC domain-containing ribosomal oxygenase (ROX), dimer domain"/>
    <property type="match status" value="1"/>
</dbReference>
<dbReference type="PANTHER" id="PTHR13096:SF8">
    <property type="entry name" value="RIBOSOMAL OXYGENASE 1"/>
    <property type="match status" value="1"/>
</dbReference>
<dbReference type="OrthoDB" id="425950at2759"/>
<keyword evidence="16" id="KW-1185">Reference proteome</keyword>
<dbReference type="GO" id="GO:0051864">
    <property type="term" value="F:histone H3K36 demethylase activity"/>
    <property type="evidence" value="ECO:0007669"/>
    <property type="project" value="TreeGrafter"/>
</dbReference>
<feature type="region of interest" description="Disordered" evidence="13">
    <location>
        <begin position="363"/>
        <end position="384"/>
    </location>
</feature>
<dbReference type="Pfam" id="PF08007">
    <property type="entry name" value="JmjC_2"/>
    <property type="match status" value="1"/>
</dbReference>
<feature type="compositionally biased region" description="Acidic residues" evidence="13">
    <location>
        <begin position="363"/>
        <end position="377"/>
    </location>
</feature>
<dbReference type="PANTHER" id="PTHR13096">
    <property type="entry name" value="MINA53 MYC INDUCED NUCLEAR ANTIGEN"/>
    <property type="match status" value="1"/>
</dbReference>
<keyword evidence="7 12" id="KW-0560">Oxidoreductase</keyword>
<keyword evidence="9 12" id="KW-0805">Transcription regulation</keyword>
<name>A0A8J2X639_9STRA</name>
<dbReference type="Gene3D" id="3.90.930.40">
    <property type="match status" value="1"/>
</dbReference>
<feature type="domain" description="JmjC" evidence="14">
    <location>
        <begin position="174"/>
        <end position="332"/>
    </location>
</feature>
<keyword evidence="4 12" id="KW-0479">Metal-binding</keyword>
<evidence type="ECO:0000256" key="12">
    <source>
        <dbReference type="RuleBase" id="RU366061"/>
    </source>
</evidence>
<evidence type="ECO:0000256" key="13">
    <source>
        <dbReference type="SAM" id="MobiDB-lite"/>
    </source>
</evidence>
<dbReference type="InterPro" id="IPR049043">
    <property type="entry name" value="WHD_RIOX1"/>
</dbReference>
<reference evidence="15" key="1">
    <citation type="submission" date="2021-11" db="EMBL/GenBank/DDBJ databases">
        <authorList>
            <consortium name="Genoscope - CEA"/>
            <person name="William W."/>
        </authorList>
    </citation>
    <scope>NUCLEOTIDE SEQUENCE</scope>
</reference>
<feature type="compositionally biased region" description="Basic residues" evidence="13">
    <location>
        <begin position="11"/>
        <end position="25"/>
    </location>
</feature>
<evidence type="ECO:0000256" key="7">
    <source>
        <dbReference type="ARBA" id="ARBA00023002"/>
    </source>
</evidence>
<keyword evidence="5" id="KW-0156">Chromatin regulator</keyword>
<dbReference type="Pfam" id="PF21233">
    <property type="entry name" value="WHD_RIOX1"/>
    <property type="match status" value="1"/>
</dbReference>
<comment type="similarity">
    <text evidence="2">Belongs to the ROX family. NO66 subfamily.</text>
</comment>
<feature type="region of interest" description="Disordered" evidence="13">
    <location>
        <begin position="1"/>
        <end position="58"/>
    </location>
</feature>
<comment type="subcellular location">
    <subcellularLocation>
        <location evidence="1 12">Nucleus</location>
    </subcellularLocation>
</comment>
<dbReference type="GO" id="GO:0005730">
    <property type="term" value="C:nucleolus"/>
    <property type="evidence" value="ECO:0007669"/>
    <property type="project" value="TreeGrafter"/>
</dbReference>